<dbReference type="AlphaFoldDB" id="A0A227KPU2"/>
<keyword evidence="2" id="KW-1185">Reference proteome</keyword>
<evidence type="ECO:0008006" key="3">
    <source>
        <dbReference type="Google" id="ProtNLM"/>
    </source>
</evidence>
<gene>
    <name evidence="1" type="ORF">ADH67_04615</name>
</gene>
<dbReference type="PANTHER" id="PTHR35602:SF3">
    <property type="entry name" value="ESTERASE YQIA"/>
    <property type="match status" value="1"/>
</dbReference>
<proteinExistence type="predicted"/>
<comment type="caution">
    <text evidence="1">The sequence shown here is derived from an EMBL/GenBank/DDBJ whole genome shotgun (WGS) entry which is preliminary data.</text>
</comment>
<protein>
    <recommendedName>
        <fullName evidence="3">Esterase</fullName>
    </recommendedName>
</protein>
<dbReference type="InterPro" id="IPR029058">
    <property type="entry name" value="AB_hydrolase_fold"/>
</dbReference>
<dbReference type="EMBL" id="NHMP01000002">
    <property type="protein sequence ID" value="OXE50277.1"/>
    <property type="molecule type" value="Genomic_DNA"/>
</dbReference>
<dbReference type="InterPro" id="IPR008886">
    <property type="entry name" value="UPF0227/Esterase_YqiA"/>
</dbReference>
<dbReference type="SUPFAM" id="SSF53474">
    <property type="entry name" value="alpha/beta-Hydrolases"/>
    <property type="match status" value="1"/>
</dbReference>
<reference evidence="2" key="1">
    <citation type="submission" date="2017-05" db="EMBL/GenBank/DDBJ databases">
        <title>Improved OligoMM genomes.</title>
        <authorList>
            <person name="Garzetti D."/>
        </authorList>
    </citation>
    <scope>NUCLEOTIDE SEQUENCE [LARGE SCALE GENOMIC DNA]</scope>
    <source>
        <strain evidence="2">YL45</strain>
    </source>
</reference>
<sequence>MFSDRGLLMNSTTIYIHGFLSSPYSNKGKILEQRHLQRGIPFIAPEIFVGPKKAAEIIIAAVDQVQTDDFCFIGSSLGGFYATWAAEKFSRKAVLLNPAVRPWLFMEDKVGVHYVEQTGDKIVVYPEYEEELKALAVNSLKAPSNYLTILGDKDEVLNWHDGEEFYHGTNVKIVHGADHRLSGFDSLADDVMNFLHGRISR</sequence>
<dbReference type="Proteomes" id="UP000214610">
    <property type="component" value="Unassembled WGS sequence"/>
</dbReference>
<dbReference type="PANTHER" id="PTHR35602">
    <property type="entry name" value="ESTERASE YQIA-RELATED"/>
    <property type="match status" value="1"/>
</dbReference>
<accession>A0A227KPU2</accession>
<name>A0A227KPU2_9BURK</name>
<evidence type="ECO:0000313" key="1">
    <source>
        <dbReference type="EMBL" id="OXE50277.1"/>
    </source>
</evidence>
<dbReference type="Pfam" id="PF05728">
    <property type="entry name" value="UPF0227"/>
    <property type="match status" value="1"/>
</dbReference>
<evidence type="ECO:0000313" key="2">
    <source>
        <dbReference type="Proteomes" id="UP000214610"/>
    </source>
</evidence>
<dbReference type="Gene3D" id="3.40.50.1820">
    <property type="entry name" value="alpha/beta hydrolase"/>
    <property type="match status" value="1"/>
</dbReference>
<organism evidence="1 2">
    <name type="scientific">Turicimonas muris</name>
    <dbReference type="NCBI Taxonomy" id="1796652"/>
    <lineage>
        <taxon>Bacteria</taxon>
        <taxon>Pseudomonadati</taxon>
        <taxon>Pseudomonadota</taxon>
        <taxon>Betaproteobacteria</taxon>
        <taxon>Burkholderiales</taxon>
        <taxon>Sutterellaceae</taxon>
        <taxon>Turicimonas</taxon>
    </lineage>
</organism>